<reference evidence="2" key="1">
    <citation type="submission" date="2012-02" db="EMBL/GenBank/DDBJ databases">
        <title>The complete genome of Solitalea canadensis DSM 3403.</title>
        <authorList>
            <consortium name="US DOE Joint Genome Institute (JGI-PGF)"/>
            <person name="Lucas S."/>
            <person name="Copeland A."/>
            <person name="Lapidus A."/>
            <person name="Glavina del Rio T."/>
            <person name="Dalin E."/>
            <person name="Tice H."/>
            <person name="Bruce D."/>
            <person name="Goodwin L."/>
            <person name="Pitluck S."/>
            <person name="Peters L."/>
            <person name="Ovchinnikova G."/>
            <person name="Lu M."/>
            <person name="Kyrpides N."/>
            <person name="Mavromatis K."/>
            <person name="Ivanova N."/>
            <person name="Brettin T."/>
            <person name="Detter J.C."/>
            <person name="Han C."/>
            <person name="Larimer F."/>
            <person name="Land M."/>
            <person name="Hauser L."/>
            <person name="Markowitz V."/>
            <person name="Cheng J.-F."/>
            <person name="Hugenholtz P."/>
            <person name="Woyke T."/>
            <person name="Wu D."/>
            <person name="Spring S."/>
            <person name="Schroeder M."/>
            <person name="Kopitz M."/>
            <person name="Brambilla E."/>
            <person name="Klenk H.-P."/>
            <person name="Eisen J.A."/>
        </authorList>
    </citation>
    <scope>NUCLEOTIDE SEQUENCE</scope>
    <source>
        <strain evidence="2">DSM 3403</strain>
    </source>
</reference>
<feature type="transmembrane region" description="Helical" evidence="1">
    <location>
        <begin position="51"/>
        <end position="72"/>
    </location>
</feature>
<feature type="transmembrane region" description="Helical" evidence="1">
    <location>
        <begin position="123"/>
        <end position="141"/>
    </location>
</feature>
<keyword evidence="1" id="KW-1133">Transmembrane helix</keyword>
<name>H8KT28_SOLCM</name>
<dbReference type="HOGENOM" id="CLU_078522_2_0_10"/>
<dbReference type="EMBL" id="CP003349">
    <property type="protein sequence ID" value="AFD05599.1"/>
    <property type="molecule type" value="Genomic_DNA"/>
</dbReference>
<keyword evidence="1" id="KW-0812">Transmembrane</keyword>
<feature type="transmembrane region" description="Helical" evidence="1">
    <location>
        <begin position="7"/>
        <end position="31"/>
    </location>
</feature>
<protein>
    <submittedName>
        <fullName evidence="2">Putative membrane protein (DUF2306)</fullName>
    </submittedName>
</protein>
<evidence type="ECO:0000256" key="1">
    <source>
        <dbReference type="SAM" id="Phobius"/>
    </source>
</evidence>
<dbReference type="Pfam" id="PF10067">
    <property type="entry name" value="DUF2306"/>
    <property type="match status" value="1"/>
</dbReference>
<dbReference type="eggNOG" id="COG5395">
    <property type="taxonomic scope" value="Bacteria"/>
</dbReference>
<keyword evidence="1" id="KW-0472">Membrane</keyword>
<evidence type="ECO:0000313" key="3">
    <source>
        <dbReference type="Proteomes" id="UP000007590"/>
    </source>
</evidence>
<dbReference type="AlphaFoldDB" id="H8KT28"/>
<feature type="transmembrane region" description="Helical" evidence="1">
    <location>
        <begin position="183"/>
        <end position="204"/>
    </location>
</feature>
<keyword evidence="3" id="KW-1185">Reference proteome</keyword>
<feature type="transmembrane region" description="Helical" evidence="1">
    <location>
        <begin position="153"/>
        <end position="177"/>
    </location>
</feature>
<evidence type="ECO:0000313" key="2">
    <source>
        <dbReference type="EMBL" id="AFD05599.1"/>
    </source>
</evidence>
<gene>
    <name evidence="2" type="ordered locus">Solca_0467</name>
</gene>
<feature type="transmembrane region" description="Helical" evidence="1">
    <location>
        <begin position="93"/>
        <end position="111"/>
    </location>
</feature>
<dbReference type="InterPro" id="IPR018750">
    <property type="entry name" value="DUF2306_membrane"/>
</dbReference>
<dbReference type="Proteomes" id="UP000007590">
    <property type="component" value="Chromosome"/>
</dbReference>
<organism evidence="2 3">
    <name type="scientific">Solitalea canadensis (strain ATCC 29591 / DSM 3403 / JCM 21819 / LMG 8368 / NBRC 15130 / NCIMB 12057 / USAM 9D)</name>
    <name type="common">Flexibacter canadensis</name>
    <dbReference type="NCBI Taxonomy" id="929556"/>
    <lineage>
        <taxon>Bacteria</taxon>
        <taxon>Pseudomonadati</taxon>
        <taxon>Bacteroidota</taxon>
        <taxon>Sphingobacteriia</taxon>
        <taxon>Sphingobacteriales</taxon>
        <taxon>Sphingobacteriaceae</taxon>
        <taxon>Solitalea</taxon>
    </lineage>
</organism>
<dbReference type="STRING" id="929556.Solca_0467"/>
<accession>H8KT28</accession>
<dbReference type="KEGG" id="scn:Solca_0467"/>
<proteinExistence type="predicted"/>
<dbReference type="OrthoDB" id="6385003at2"/>
<sequence>MKLVRYALLVLVCLTILYGSWLMLCLSYPYLSFDKHTDFLMTKQLIYHIKTWRISFYIHVFVSTGVLIAGLFQFSTYLIKYKPALHRFLGKTYVFVILFFSGPSGLIMSYYANGGVWAKTSFIILSLLWLISTAYGWYYAVARKWQLHLNMMLRSYFLTLSALTLRTYAYLIVFFNIPLQPKMAYILIAWLSWSLNLLVAEIIIRRRWANRVVSFQMA</sequence>